<dbReference type="AlphaFoldDB" id="A0A1H1ZMJ5"/>
<evidence type="ECO:0000313" key="2">
    <source>
        <dbReference type="Proteomes" id="UP000198688"/>
    </source>
</evidence>
<dbReference type="STRING" id="113562.SAMN04489716_3403"/>
<name>A0A1H1ZMJ5_9ACTN</name>
<dbReference type="OrthoDB" id="3298544at2"/>
<keyword evidence="2" id="KW-1185">Reference proteome</keyword>
<accession>A0A1H1ZMJ5</accession>
<dbReference type="EMBL" id="LT629758">
    <property type="protein sequence ID" value="SDT35021.1"/>
    <property type="molecule type" value="Genomic_DNA"/>
</dbReference>
<dbReference type="Proteomes" id="UP000198688">
    <property type="component" value="Chromosome I"/>
</dbReference>
<gene>
    <name evidence="1" type="ORF">SAMN04489716_3403</name>
</gene>
<dbReference type="RefSeq" id="WP_092545529.1">
    <property type="nucleotide sequence ID" value="NZ_BOMJ01000005.1"/>
</dbReference>
<organism evidence="1 2">
    <name type="scientific">Actinoplanes derwentensis</name>
    <dbReference type="NCBI Taxonomy" id="113562"/>
    <lineage>
        <taxon>Bacteria</taxon>
        <taxon>Bacillati</taxon>
        <taxon>Actinomycetota</taxon>
        <taxon>Actinomycetes</taxon>
        <taxon>Micromonosporales</taxon>
        <taxon>Micromonosporaceae</taxon>
        <taxon>Actinoplanes</taxon>
    </lineage>
</organism>
<evidence type="ECO:0000313" key="1">
    <source>
        <dbReference type="EMBL" id="SDT35021.1"/>
    </source>
</evidence>
<protein>
    <submittedName>
        <fullName evidence="1">Uncharacterized protein</fullName>
    </submittedName>
</protein>
<reference evidence="1 2" key="1">
    <citation type="submission" date="2016-10" db="EMBL/GenBank/DDBJ databases">
        <authorList>
            <person name="de Groot N.N."/>
        </authorList>
    </citation>
    <scope>NUCLEOTIDE SEQUENCE [LARGE SCALE GENOMIC DNA]</scope>
    <source>
        <strain evidence="1 2">DSM 43941</strain>
    </source>
</reference>
<sequence>MSDLRDYPPQPWIHQADCTDAPPGPLALRATAIRELYPYGRPHHCFDRPTVTYNRECVAEPWSESDPEPHRYSESTIQPPDAVRPLCEVCRGTHGELAPSVAWPVRIPGAAWPR</sequence>
<proteinExistence type="predicted"/>